<dbReference type="Proteomes" id="UP000325313">
    <property type="component" value="Unassembled WGS sequence"/>
</dbReference>
<organism evidence="3 4">
    <name type="scientific">Puccinia graminis f. sp. tritici</name>
    <dbReference type="NCBI Taxonomy" id="56615"/>
    <lineage>
        <taxon>Eukaryota</taxon>
        <taxon>Fungi</taxon>
        <taxon>Dikarya</taxon>
        <taxon>Basidiomycota</taxon>
        <taxon>Pucciniomycotina</taxon>
        <taxon>Pucciniomycetes</taxon>
        <taxon>Pucciniales</taxon>
        <taxon>Pucciniaceae</taxon>
        <taxon>Puccinia</taxon>
    </lineage>
</organism>
<accession>A0A5B0SJS1</accession>
<dbReference type="PANTHER" id="PTHR12843">
    <property type="entry name" value="PROTEIN-LYSINE N-METHYLTRANSFERASE METTL10"/>
    <property type="match status" value="1"/>
</dbReference>
<proteinExistence type="predicted"/>
<dbReference type="Pfam" id="PF13847">
    <property type="entry name" value="Methyltransf_31"/>
    <property type="match status" value="1"/>
</dbReference>
<reference evidence="3 4" key="1">
    <citation type="submission" date="2019-05" db="EMBL/GenBank/DDBJ databases">
        <title>Emergence of the Ug99 lineage of the wheat stem rust pathogen through somatic hybridization.</title>
        <authorList>
            <person name="Li F."/>
            <person name="Upadhyaya N.M."/>
            <person name="Sperschneider J."/>
            <person name="Matny O."/>
            <person name="Nguyen-Phuc H."/>
            <person name="Mago R."/>
            <person name="Raley C."/>
            <person name="Miller M.E."/>
            <person name="Silverstein K.A.T."/>
            <person name="Henningsen E."/>
            <person name="Hirsch C.D."/>
            <person name="Visser B."/>
            <person name="Pretorius Z.A."/>
            <person name="Steffenson B.J."/>
            <person name="Schwessinger B."/>
            <person name="Dodds P.N."/>
            <person name="Figueroa M."/>
        </authorList>
    </citation>
    <scope>NUCLEOTIDE SEQUENCE [LARGE SCALE GENOMIC DNA]</scope>
    <source>
        <strain evidence="3 4">Ug99</strain>
    </source>
</reference>
<gene>
    <name evidence="3" type="ORF">PGTUg99_010032</name>
</gene>
<dbReference type="GO" id="GO:0005737">
    <property type="term" value="C:cytoplasm"/>
    <property type="evidence" value="ECO:0007669"/>
    <property type="project" value="TreeGrafter"/>
</dbReference>
<evidence type="ECO:0000313" key="4">
    <source>
        <dbReference type="Proteomes" id="UP000325313"/>
    </source>
</evidence>
<evidence type="ECO:0000313" key="3">
    <source>
        <dbReference type="EMBL" id="KAA1137413.1"/>
    </source>
</evidence>
<evidence type="ECO:0000256" key="1">
    <source>
        <dbReference type="SAM" id="MobiDB-lite"/>
    </source>
</evidence>
<feature type="domain" description="Methyltransferase" evidence="2">
    <location>
        <begin position="31"/>
        <end position="90"/>
    </location>
</feature>
<dbReference type="GO" id="GO:0016279">
    <property type="term" value="F:protein-lysine N-methyltransferase activity"/>
    <property type="evidence" value="ECO:0007669"/>
    <property type="project" value="TreeGrafter"/>
</dbReference>
<sequence length="100" mass="10807">MNPTKLSFSTSIGTEEDGQLPGRLGNGRTDSQILNVVCGNRQLLFLIAQGGYSVNCLTGIDYSASSIELTSQIARARGIQGLRLEVRDVLRVSIKPPPLY</sequence>
<comment type="caution">
    <text evidence="3">The sequence shown here is derived from an EMBL/GenBank/DDBJ whole genome shotgun (WGS) entry which is preliminary data.</text>
</comment>
<dbReference type="Gene3D" id="3.40.50.150">
    <property type="entry name" value="Vaccinia Virus protein VP39"/>
    <property type="match status" value="1"/>
</dbReference>
<dbReference type="SUPFAM" id="SSF53335">
    <property type="entry name" value="S-adenosyl-L-methionine-dependent methyltransferases"/>
    <property type="match status" value="1"/>
</dbReference>
<dbReference type="AlphaFoldDB" id="A0A5B0SJS1"/>
<name>A0A5B0SJS1_PUCGR</name>
<evidence type="ECO:0000259" key="2">
    <source>
        <dbReference type="Pfam" id="PF13847"/>
    </source>
</evidence>
<dbReference type="PANTHER" id="PTHR12843:SF5">
    <property type="entry name" value="EEF1A LYSINE METHYLTRANSFERASE 2"/>
    <property type="match status" value="1"/>
</dbReference>
<feature type="compositionally biased region" description="Polar residues" evidence="1">
    <location>
        <begin position="1"/>
        <end position="13"/>
    </location>
</feature>
<feature type="region of interest" description="Disordered" evidence="1">
    <location>
        <begin position="1"/>
        <end position="25"/>
    </location>
</feature>
<protein>
    <recommendedName>
        <fullName evidence="2">Methyltransferase domain-containing protein</fullName>
    </recommendedName>
</protein>
<dbReference type="InterPro" id="IPR025714">
    <property type="entry name" value="Methyltranfer_dom"/>
</dbReference>
<dbReference type="InterPro" id="IPR029063">
    <property type="entry name" value="SAM-dependent_MTases_sf"/>
</dbReference>
<dbReference type="EMBL" id="VDEP01000008">
    <property type="protein sequence ID" value="KAA1137413.1"/>
    <property type="molecule type" value="Genomic_DNA"/>
</dbReference>